<gene>
    <name evidence="1" type="ORF">QAD02_011442</name>
</gene>
<sequence>MPGSLELFEQCTTQLELLKTSTLFESVTLYDVLIGKDIIHLVNNEQVLAILNSPKINETFNMYSFRLRYCLMIPGAKPALMDDATGALRKLLRSYFDGHLSILQIILSKLQNKDLIKLSSMIKQ</sequence>
<evidence type="ECO:0000313" key="2">
    <source>
        <dbReference type="Proteomes" id="UP001239111"/>
    </source>
</evidence>
<dbReference type="Proteomes" id="UP001239111">
    <property type="component" value="Chromosome 2"/>
</dbReference>
<name>A0ACC2NYH8_9HYME</name>
<proteinExistence type="predicted"/>
<protein>
    <submittedName>
        <fullName evidence="1">Uncharacterized protein</fullName>
    </submittedName>
</protein>
<evidence type="ECO:0000313" key="1">
    <source>
        <dbReference type="EMBL" id="KAJ8675656.1"/>
    </source>
</evidence>
<accession>A0ACC2NYH8</accession>
<organism evidence="1 2">
    <name type="scientific">Eretmocerus hayati</name>
    <dbReference type="NCBI Taxonomy" id="131215"/>
    <lineage>
        <taxon>Eukaryota</taxon>
        <taxon>Metazoa</taxon>
        <taxon>Ecdysozoa</taxon>
        <taxon>Arthropoda</taxon>
        <taxon>Hexapoda</taxon>
        <taxon>Insecta</taxon>
        <taxon>Pterygota</taxon>
        <taxon>Neoptera</taxon>
        <taxon>Endopterygota</taxon>
        <taxon>Hymenoptera</taxon>
        <taxon>Apocrita</taxon>
        <taxon>Proctotrupomorpha</taxon>
        <taxon>Chalcidoidea</taxon>
        <taxon>Aphelinidae</taxon>
        <taxon>Aphelininae</taxon>
        <taxon>Eretmocerus</taxon>
    </lineage>
</organism>
<reference evidence="1" key="1">
    <citation type="submission" date="2023-04" db="EMBL/GenBank/DDBJ databases">
        <title>A chromosome-level genome assembly of the parasitoid wasp Eretmocerus hayati.</title>
        <authorList>
            <person name="Zhong Y."/>
            <person name="Liu S."/>
            <person name="Liu Y."/>
        </authorList>
    </citation>
    <scope>NUCLEOTIDE SEQUENCE</scope>
    <source>
        <strain evidence="1">ZJU_SS_LIU_2023</strain>
    </source>
</reference>
<keyword evidence="2" id="KW-1185">Reference proteome</keyword>
<comment type="caution">
    <text evidence="1">The sequence shown here is derived from an EMBL/GenBank/DDBJ whole genome shotgun (WGS) entry which is preliminary data.</text>
</comment>
<dbReference type="EMBL" id="CM056742">
    <property type="protein sequence ID" value="KAJ8675656.1"/>
    <property type="molecule type" value="Genomic_DNA"/>
</dbReference>